<dbReference type="RefSeq" id="XP_005535402.1">
    <property type="nucleotide sequence ID" value="XM_005535345.1"/>
</dbReference>
<dbReference type="Gene3D" id="3.30.2350.10">
    <property type="entry name" value="Pseudouridine synthase"/>
    <property type="match status" value="1"/>
</dbReference>
<sequence>MGFVVVAPLHQRLHGATGTMPYFHGGTSEVLQPRASALDEPLPHGSTARGRAPSSCTRLPVVYASEHLLVVDKPADMRMSGAAFTSTVESLAQKQISERGSALAERVQPTGWHRVGHLRAPLPPPKIRMIHQLDYATSGVLLLGLQRRATAQITAAFRKREIRKRYLAIVHGHVVPGDANAHFWIDAPLVEYADDFRVRLATVDDHTAHASTEDSRNSSDTGEIKIDPGCACRAGSVSRKSSTGIRGFAESRVTDSYCAVPECDGDRRHADAVKLRPCRQLQPAPTATTKKIFSALTLGTVLGIGSYQGLPASLLELRPVTGRRHQLRVHLWCVGHGIVGDATYPTLPDEDERFSRMMLHAAELELPAYLQHRLQLPGRFVAPTPSAMAAFQGAVLKSSSSDVWDHETEGKLGHHL</sequence>
<dbReference type="GO" id="GO:0000455">
    <property type="term" value="P:enzyme-directed rRNA pseudouridine synthesis"/>
    <property type="evidence" value="ECO:0007669"/>
    <property type="project" value="TreeGrafter"/>
</dbReference>
<evidence type="ECO:0000256" key="1">
    <source>
        <dbReference type="ARBA" id="ARBA00010876"/>
    </source>
</evidence>
<organism evidence="3 4">
    <name type="scientific">Cyanidioschyzon merolae (strain NIES-3377 / 10D)</name>
    <name type="common">Unicellular red alga</name>
    <dbReference type="NCBI Taxonomy" id="280699"/>
    <lineage>
        <taxon>Eukaryota</taxon>
        <taxon>Rhodophyta</taxon>
        <taxon>Bangiophyceae</taxon>
        <taxon>Cyanidiales</taxon>
        <taxon>Cyanidiaceae</taxon>
        <taxon>Cyanidioschyzon</taxon>
    </lineage>
</organism>
<dbReference type="CDD" id="cd02869">
    <property type="entry name" value="PseudoU_synth_RluA_like"/>
    <property type="match status" value="1"/>
</dbReference>
<dbReference type="GO" id="GO:0009982">
    <property type="term" value="F:pseudouridine synthase activity"/>
    <property type="evidence" value="ECO:0007669"/>
    <property type="project" value="InterPro"/>
</dbReference>
<dbReference type="PANTHER" id="PTHR21600:SF87">
    <property type="entry name" value="RNA PSEUDOURIDYLATE SYNTHASE DOMAIN-CONTAINING PROTEIN 1"/>
    <property type="match status" value="1"/>
</dbReference>
<dbReference type="InterPro" id="IPR020103">
    <property type="entry name" value="PsdUridine_synth_cat_dom_sf"/>
</dbReference>
<accession>M1UNW7</accession>
<dbReference type="GO" id="GO:0003723">
    <property type="term" value="F:RNA binding"/>
    <property type="evidence" value="ECO:0007669"/>
    <property type="project" value="InterPro"/>
</dbReference>
<gene>
    <name evidence="3" type="ORF">CYME_CMD024C</name>
</gene>
<dbReference type="AlphaFoldDB" id="M1UNW7"/>
<evidence type="ECO:0000259" key="2">
    <source>
        <dbReference type="Pfam" id="PF00849"/>
    </source>
</evidence>
<reference evidence="3 4" key="2">
    <citation type="journal article" date="2007" name="BMC Biol.">
        <title>A 100%-complete sequence reveals unusually simple genomic features in the hot-spring red alga Cyanidioschyzon merolae.</title>
        <authorList>
            <person name="Nozaki H."/>
            <person name="Takano H."/>
            <person name="Misumi O."/>
            <person name="Terasawa K."/>
            <person name="Matsuzaki M."/>
            <person name="Maruyama S."/>
            <person name="Nishida K."/>
            <person name="Yagisawa F."/>
            <person name="Yoshida Y."/>
            <person name="Fujiwara T."/>
            <person name="Takio S."/>
            <person name="Tamura K."/>
            <person name="Chung S.J."/>
            <person name="Nakamura S."/>
            <person name="Kuroiwa H."/>
            <person name="Tanaka K."/>
            <person name="Sato N."/>
            <person name="Kuroiwa T."/>
        </authorList>
    </citation>
    <scope>NUCLEOTIDE SEQUENCE [LARGE SCALE GENOMIC DNA]</scope>
    <source>
        <strain evidence="3 4">10D</strain>
    </source>
</reference>
<protein>
    <submittedName>
        <fullName evidence="3">Ribosomal large subunit pseudouridine synthase A</fullName>
    </submittedName>
</protein>
<dbReference type="PANTHER" id="PTHR21600">
    <property type="entry name" value="MITOCHONDRIAL RNA PSEUDOURIDINE SYNTHASE"/>
    <property type="match status" value="1"/>
</dbReference>
<dbReference type="KEGG" id="cme:CYME_CMD024C"/>
<reference evidence="3 4" key="1">
    <citation type="journal article" date="2004" name="Nature">
        <title>Genome sequence of the ultrasmall unicellular red alga Cyanidioschyzon merolae 10D.</title>
        <authorList>
            <person name="Matsuzaki M."/>
            <person name="Misumi O."/>
            <person name="Shin-i T."/>
            <person name="Maruyama S."/>
            <person name="Takahara M."/>
            <person name="Miyagishima S."/>
            <person name="Mori T."/>
            <person name="Nishida K."/>
            <person name="Yagisawa F."/>
            <person name="Nishida K."/>
            <person name="Yoshida Y."/>
            <person name="Nishimura Y."/>
            <person name="Nakao S."/>
            <person name="Kobayashi T."/>
            <person name="Momoyama Y."/>
            <person name="Higashiyama T."/>
            <person name="Minoda A."/>
            <person name="Sano M."/>
            <person name="Nomoto H."/>
            <person name="Oishi K."/>
            <person name="Hayashi H."/>
            <person name="Ohta F."/>
            <person name="Nishizaka S."/>
            <person name="Haga S."/>
            <person name="Miura S."/>
            <person name="Morishita T."/>
            <person name="Kabeya Y."/>
            <person name="Terasawa K."/>
            <person name="Suzuki Y."/>
            <person name="Ishii Y."/>
            <person name="Asakawa S."/>
            <person name="Takano H."/>
            <person name="Ohta N."/>
            <person name="Kuroiwa H."/>
            <person name="Tanaka K."/>
            <person name="Shimizu N."/>
            <person name="Sugano S."/>
            <person name="Sato N."/>
            <person name="Nozaki H."/>
            <person name="Ogasawara N."/>
            <person name="Kohara Y."/>
            <person name="Kuroiwa T."/>
        </authorList>
    </citation>
    <scope>NUCLEOTIDE SEQUENCE [LARGE SCALE GENOMIC DNA]</scope>
    <source>
        <strain evidence="3 4">10D</strain>
    </source>
</reference>
<dbReference type="STRING" id="280699.M1UNW7"/>
<feature type="domain" description="Pseudouridine synthase RsuA/RluA-like" evidence="2">
    <location>
        <begin position="67"/>
        <end position="331"/>
    </location>
</feature>
<dbReference type="Pfam" id="PF00849">
    <property type="entry name" value="PseudoU_synth_2"/>
    <property type="match status" value="1"/>
</dbReference>
<dbReference type="InterPro" id="IPR050188">
    <property type="entry name" value="RluA_PseudoU_synthase"/>
</dbReference>
<dbReference type="Gramene" id="CMD024CT">
    <property type="protein sequence ID" value="CMD024CT"/>
    <property type="gene ID" value="CMD024C"/>
</dbReference>
<evidence type="ECO:0000313" key="3">
    <source>
        <dbReference type="EMBL" id="BAM79116.1"/>
    </source>
</evidence>
<dbReference type="EMBL" id="AP006486">
    <property type="protein sequence ID" value="BAM79116.1"/>
    <property type="molecule type" value="Genomic_DNA"/>
</dbReference>
<dbReference type="HOGENOM" id="CLU_661167_0_0_1"/>
<proteinExistence type="inferred from homology"/>
<dbReference type="SUPFAM" id="SSF55120">
    <property type="entry name" value="Pseudouridine synthase"/>
    <property type="match status" value="1"/>
</dbReference>
<dbReference type="OrthoDB" id="428658at2759"/>
<name>M1UNW7_CYAM1</name>
<dbReference type="eggNOG" id="KOG1919">
    <property type="taxonomic scope" value="Eukaryota"/>
</dbReference>
<comment type="similarity">
    <text evidence="1">Belongs to the pseudouridine synthase RluA family.</text>
</comment>
<dbReference type="OMA" id="WKLILPF"/>
<dbReference type="GeneID" id="16992578"/>
<keyword evidence="4" id="KW-1185">Reference proteome</keyword>
<dbReference type="Proteomes" id="UP000007014">
    <property type="component" value="Chromosome 4"/>
</dbReference>
<evidence type="ECO:0000313" key="4">
    <source>
        <dbReference type="Proteomes" id="UP000007014"/>
    </source>
</evidence>
<dbReference type="InterPro" id="IPR006145">
    <property type="entry name" value="PsdUridine_synth_RsuA/RluA"/>
</dbReference>